<dbReference type="NCBIfam" id="TIGR01625">
    <property type="entry name" value="YidE_YbjL_dupl"/>
    <property type="match status" value="1"/>
</dbReference>
<dbReference type="Pfam" id="PF06826">
    <property type="entry name" value="Asp-Al_Ex"/>
    <property type="match status" value="3"/>
</dbReference>
<name>A0A4R6QE77_9FIRM</name>
<dbReference type="PANTHER" id="PTHR30445:SF3">
    <property type="entry name" value="TRANSPORT PROTEIN YIDE-RELATED"/>
    <property type="match status" value="1"/>
</dbReference>
<feature type="transmembrane region" description="Helical" evidence="8">
    <location>
        <begin position="37"/>
        <end position="56"/>
    </location>
</feature>
<feature type="domain" description="YidE/YbjL duplication" evidence="9">
    <location>
        <begin position="297"/>
        <end position="466"/>
    </location>
</feature>
<reference evidence="10 11" key="1">
    <citation type="submission" date="2019-03" db="EMBL/GenBank/DDBJ databases">
        <title>Genomic Encyclopedia of Type Strains, Phase IV (KMG-IV): sequencing the most valuable type-strain genomes for metagenomic binning, comparative biology and taxonomic classification.</title>
        <authorList>
            <person name="Goeker M."/>
        </authorList>
    </citation>
    <scope>NUCLEOTIDE SEQUENCE [LARGE SCALE GENOMIC DNA]</scope>
    <source>
        <strain evidence="10 11">DSM 28287</strain>
    </source>
</reference>
<protein>
    <submittedName>
        <fullName evidence="10">Putative transport protein</fullName>
    </submittedName>
</protein>
<evidence type="ECO:0000256" key="4">
    <source>
        <dbReference type="ARBA" id="ARBA00022475"/>
    </source>
</evidence>
<dbReference type="GO" id="GO:0005886">
    <property type="term" value="C:plasma membrane"/>
    <property type="evidence" value="ECO:0007669"/>
    <property type="project" value="UniProtKB-SubCell"/>
</dbReference>
<keyword evidence="6 8" id="KW-1133">Transmembrane helix</keyword>
<feature type="transmembrane region" description="Helical" evidence="8">
    <location>
        <begin position="446"/>
        <end position="467"/>
    </location>
</feature>
<feature type="domain" description="YidE/YbjL duplication" evidence="9">
    <location>
        <begin position="19"/>
        <end position="55"/>
    </location>
</feature>
<evidence type="ECO:0000256" key="7">
    <source>
        <dbReference type="ARBA" id="ARBA00023136"/>
    </source>
</evidence>
<evidence type="ECO:0000256" key="1">
    <source>
        <dbReference type="ARBA" id="ARBA00004651"/>
    </source>
</evidence>
<keyword evidence="3" id="KW-0813">Transport</keyword>
<feature type="transmembrane region" description="Helical" evidence="8">
    <location>
        <begin position="91"/>
        <end position="109"/>
    </location>
</feature>
<feature type="transmembrane region" description="Helical" evidence="8">
    <location>
        <begin position="239"/>
        <end position="259"/>
    </location>
</feature>
<keyword evidence="7 8" id="KW-0472">Membrane</keyword>
<comment type="caution">
    <text evidence="10">The sequence shown here is derived from an EMBL/GenBank/DDBJ whole genome shotgun (WGS) entry which is preliminary data.</text>
</comment>
<evidence type="ECO:0000259" key="9">
    <source>
        <dbReference type="Pfam" id="PF06826"/>
    </source>
</evidence>
<feature type="transmembrane region" description="Helical" evidence="8">
    <location>
        <begin position="318"/>
        <end position="337"/>
    </location>
</feature>
<comment type="similarity">
    <text evidence="2">Belongs to the AAE transporter (TC 2.A.81) family.</text>
</comment>
<evidence type="ECO:0000313" key="11">
    <source>
        <dbReference type="Proteomes" id="UP000295500"/>
    </source>
</evidence>
<dbReference type="AlphaFoldDB" id="A0A4R6QE77"/>
<keyword evidence="4" id="KW-1003">Cell membrane</keyword>
<accession>A0A4R6QE77</accession>
<dbReference type="PANTHER" id="PTHR30445">
    <property type="entry name" value="K(+)_H(+) ANTIPORTER SUBUNIT KHTT"/>
    <property type="match status" value="1"/>
</dbReference>
<keyword evidence="5 8" id="KW-0812">Transmembrane</keyword>
<feature type="transmembrane region" description="Helical" evidence="8">
    <location>
        <begin position="291"/>
        <end position="312"/>
    </location>
</feature>
<evidence type="ECO:0000256" key="5">
    <source>
        <dbReference type="ARBA" id="ARBA00022692"/>
    </source>
</evidence>
<dbReference type="RefSeq" id="WP_243108514.1">
    <property type="nucleotide sequence ID" value="NZ_SNXO01000001.1"/>
</dbReference>
<keyword evidence="11" id="KW-1185">Reference proteome</keyword>
<feature type="transmembrane region" description="Helical" evidence="8">
    <location>
        <begin position="121"/>
        <end position="145"/>
    </location>
</feature>
<dbReference type="Proteomes" id="UP000295500">
    <property type="component" value="Unassembled WGS sequence"/>
</dbReference>
<evidence type="ECO:0000256" key="3">
    <source>
        <dbReference type="ARBA" id="ARBA00022448"/>
    </source>
</evidence>
<sequence>MSFIQFDFWSLLLNPFILMFVTIALGLLFGKIKFGKFSFGASGALFVGLVIGWAVYKYADQVYKAGDDGSAVYKVATNIFVNNNGNVVSDYFFSASLVFFISALGLLAAKDLGVVIKKYGAKFVVLGILITFVGAGVTYGATFIVKGSNAYAVAGIYTGALTSSPGLGAALESSESHANEVATDYSNLKESEKVAAIKMINLGDKYKLSTKNVPAKITKDQQNEYVKNAVAQVGMGHAVSYPFGVIVVILAMNFFNMVFKFDVAEEKRQYYIEMEKASQNLKVRQVKQVPFNIMGYSIVCVAGYLLGSINIYMGPLGYVNLGATGGVLIASLLLGYIGDIGPLHFRMDPKILSEIRELGLVFFLAIVGLNYGYGAINACISSVSGLIVAVLGFVIGAIAILVGFIVGRYVFKINWVMLSGALCGGMTSTPGLGAATEALGCDEPGAGYGATYPFALFGMILFTILTFKLPMV</sequence>
<feature type="transmembrane region" description="Helical" evidence="8">
    <location>
        <begin position="358"/>
        <end position="376"/>
    </location>
</feature>
<organism evidence="10 11">
    <name type="scientific">Aminicella lysinilytica</name>
    <dbReference type="NCBI Taxonomy" id="433323"/>
    <lineage>
        <taxon>Bacteria</taxon>
        <taxon>Bacillati</taxon>
        <taxon>Bacillota</taxon>
        <taxon>Clostridia</taxon>
        <taxon>Peptostreptococcales</taxon>
        <taxon>Anaerovoracaceae</taxon>
        <taxon>Aminicella</taxon>
    </lineage>
</organism>
<dbReference type="InterPro" id="IPR050144">
    <property type="entry name" value="AAE_transporter"/>
</dbReference>
<evidence type="ECO:0000313" key="10">
    <source>
        <dbReference type="EMBL" id="TDP60527.1"/>
    </source>
</evidence>
<gene>
    <name evidence="10" type="ORF">EV211_10141</name>
</gene>
<feature type="domain" description="YidE/YbjL duplication" evidence="9">
    <location>
        <begin position="91"/>
        <end position="255"/>
    </location>
</feature>
<proteinExistence type="inferred from homology"/>
<feature type="transmembrane region" description="Helical" evidence="8">
    <location>
        <begin position="413"/>
        <end position="434"/>
    </location>
</feature>
<evidence type="ECO:0000256" key="2">
    <source>
        <dbReference type="ARBA" id="ARBA00009854"/>
    </source>
</evidence>
<comment type="subcellular location">
    <subcellularLocation>
        <location evidence="1">Cell membrane</location>
        <topology evidence="1">Multi-pass membrane protein</topology>
    </subcellularLocation>
</comment>
<feature type="transmembrane region" description="Helical" evidence="8">
    <location>
        <begin position="382"/>
        <end position="406"/>
    </location>
</feature>
<dbReference type="InterPro" id="IPR006512">
    <property type="entry name" value="YidE_YbjL"/>
</dbReference>
<evidence type="ECO:0000256" key="6">
    <source>
        <dbReference type="ARBA" id="ARBA00022989"/>
    </source>
</evidence>
<feature type="transmembrane region" description="Helical" evidence="8">
    <location>
        <begin position="12"/>
        <end position="30"/>
    </location>
</feature>
<dbReference type="EMBL" id="SNXO01000001">
    <property type="protein sequence ID" value="TDP60527.1"/>
    <property type="molecule type" value="Genomic_DNA"/>
</dbReference>
<evidence type="ECO:0000256" key="8">
    <source>
        <dbReference type="SAM" id="Phobius"/>
    </source>
</evidence>